<dbReference type="GO" id="GO:0005524">
    <property type="term" value="F:ATP binding"/>
    <property type="evidence" value="ECO:0007669"/>
    <property type="project" value="InterPro"/>
</dbReference>
<dbReference type="GO" id="GO:0003724">
    <property type="term" value="F:RNA helicase activity"/>
    <property type="evidence" value="ECO:0007669"/>
    <property type="project" value="UniProtKB-EC"/>
</dbReference>
<keyword evidence="2 5" id="KW-0067">ATP-binding</keyword>
<evidence type="ECO:0000313" key="6">
    <source>
        <dbReference type="Proteomes" id="UP001150569"/>
    </source>
</evidence>
<dbReference type="EMBL" id="JANBPT010000779">
    <property type="protein sequence ID" value="KAJ1913047.1"/>
    <property type="molecule type" value="Genomic_DNA"/>
</dbReference>
<keyword evidence="6" id="KW-1185">Reference proteome</keyword>
<dbReference type="PANTHER" id="PTHR47958">
    <property type="entry name" value="ATP-DEPENDENT RNA HELICASE DBP3"/>
    <property type="match status" value="1"/>
</dbReference>
<proteinExistence type="predicted"/>
<name>A0A9W8DQ82_9FUNG</name>
<evidence type="ECO:0000256" key="1">
    <source>
        <dbReference type="ARBA" id="ARBA00022801"/>
    </source>
</evidence>
<comment type="caution">
    <text evidence="5">The sequence shown here is derived from an EMBL/GenBank/DDBJ whole genome shotgun (WGS) entry which is preliminary data.</text>
</comment>
<feature type="compositionally biased region" description="Basic and acidic residues" evidence="3">
    <location>
        <begin position="1"/>
        <end position="11"/>
    </location>
</feature>
<evidence type="ECO:0000259" key="4">
    <source>
        <dbReference type="PROSITE" id="PS51192"/>
    </source>
</evidence>
<dbReference type="GO" id="GO:0003676">
    <property type="term" value="F:nucleic acid binding"/>
    <property type="evidence" value="ECO:0007669"/>
    <property type="project" value="InterPro"/>
</dbReference>
<dbReference type="AlphaFoldDB" id="A0A9W8DQ82"/>
<keyword evidence="1 5" id="KW-0378">Hydrolase</keyword>
<keyword evidence="2 5" id="KW-0547">Nucleotide-binding</keyword>
<evidence type="ECO:0000313" key="5">
    <source>
        <dbReference type="EMBL" id="KAJ1913047.1"/>
    </source>
</evidence>
<dbReference type="EC" id="3.6.4.13" evidence="5"/>
<dbReference type="Gene3D" id="3.40.50.300">
    <property type="entry name" value="P-loop containing nucleotide triphosphate hydrolases"/>
    <property type="match status" value="1"/>
</dbReference>
<keyword evidence="2 5" id="KW-0347">Helicase</keyword>
<dbReference type="Pfam" id="PF00270">
    <property type="entry name" value="DEAD"/>
    <property type="match status" value="1"/>
</dbReference>
<sequence length="379" mass="42042">MFTETESKQKSELLPPVDHSQIEYPPIDRNFYKEHPDVAAQTDEEIEKFRSRCGVITVGSNVPKPVSDFKQLGIKDTLIDSVCPSDSSPPPAIIRQLAPVALSGRDALVIWQAWIGRRLAYMLPLLAHVHHQPDPADCKGPVALVLAHSDIVAKPITKQLTQLGESYGKVIMNACDSEDISQESLANCGANIMVATPGRVVELVQQGIIHLRHVSLVVVDDLGDIIRKKMARFLTSILQQVRPDRQTLMMVDRSSPANAEYAMEHLRDPIKISVAHREESLSNVDHNILNLKGLDGLDSWFCDNIAKLAAAGGVLIYVDNRREERLVSMICLKKAIPCKCLAVIFICPLSHPPSFSLSLPHSPCTLPRGRRLDHHVRSR</sequence>
<evidence type="ECO:0000256" key="3">
    <source>
        <dbReference type="SAM" id="MobiDB-lite"/>
    </source>
</evidence>
<reference evidence="5" key="1">
    <citation type="submission" date="2022-07" db="EMBL/GenBank/DDBJ databases">
        <title>Phylogenomic reconstructions and comparative analyses of Kickxellomycotina fungi.</title>
        <authorList>
            <person name="Reynolds N.K."/>
            <person name="Stajich J.E."/>
            <person name="Barry K."/>
            <person name="Grigoriev I.V."/>
            <person name="Crous P."/>
            <person name="Smith M.E."/>
        </authorList>
    </citation>
    <scope>NUCLEOTIDE SEQUENCE</scope>
    <source>
        <strain evidence="5">RSA 861</strain>
    </source>
</reference>
<protein>
    <submittedName>
        <fullName evidence="5">ATP-dependent RNA helicase ddx42</fullName>
        <ecNumber evidence="5">3.6.4.13</ecNumber>
    </submittedName>
</protein>
<dbReference type="InterPro" id="IPR027417">
    <property type="entry name" value="P-loop_NTPase"/>
</dbReference>
<dbReference type="InterPro" id="IPR014001">
    <property type="entry name" value="Helicase_ATP-bd"/>
</dbReference>
<dbReference type="OrthoDB" id="196131at2759"/>
<organism evidence="5 6">
    <name type="scientific">Tieghemiomyces parasiticus</name>
    <dbReference type="NCBI Taxonomy" id="78921"/>
    <lineage>
        <taxon>Eukaryota</taxon>
        <taxon>Fungi</taxon>
        <taxon>Fungi incertae sedis</taxon>
        <taxon>Zoopagomycota</taxon>
        <taxon>Kickxellomycotina</taxon>
        <taxon>Dimargaritomycetes</taxon>
        <taxon>Dimargaritales</taxon>
        <taxon>Dimargaritaceae</taxon>
        <taxon>Tieghemiomyces</taxon>
    </lineage>
</organism>
<dbReference type="InterPro" id="IPR011545">
    <property type="entry name" value="DEAD/DEAH_box_helicase_dom"/>
</dbReference>
<dbReference type="Proteomes" id="UP001150569">
    <property type="component" value="Unassembled WGS sequence"/>
</dbReference>
<feature type="region of interest" description="Disordered" evidence="3">
    <location>
        <begin position="1"/>
        <end position="20"/>
    </location>
</feature>
<accession>A0A9W8DQ82</accession>
<evidence type="ECO:0000256" key="2">
    <source>
        <dbReference type="ARBA" id="ARBA00022806"/>
    </source>
</evidence>
<dbReference type="PROSITE" id="PS51192">
    <property type="entry name" value="HELICASE_ATP_BIND_1"/>
    <property type="match status" value="1"/>
</dbReference>
<feature type="domain" description="Helicase ATP-binding" evidence="4">
    <location>
        <begin position="98"/>
        <end position="272"/>
    </location>
</feature>
<dbReference type="SUPFAM" id="SSF52540">
    <property type="entry name" value="P-loop containing nucleoside triphosphate hydrolases"/>
    <property type="match status" value="1"/>
</dbReference>
<dbReference type="SMART" id="SM00487">
    <property type="entry name" value="DEXDc"/>
    <property type="match status" value="1"/>
</dbReference>
<gene>
    <name evidence="5" type="primary">DDX42_2</name>
    <name evidence="5" type="ORF">IWQ60_009383</name>
</gene>
<dbReference type="GO" id="GO:0016787">
    <property type="term" value="F:hydrolase activity"/>
    <property type="evidence" value="ECO:0007669"/>
    <property type="project" value="UniProtKB-KW"/>
</dbReference>